<evidence type="ECO:0000256" key="6">
    <source>
        <dbReference type="ARBA" id="ARBA00023125"/>
    </source>
</evidence>
<reference evidence="9 10" key="1">
    <citation type="submission" date="2024-02" db="EMBL/GenBank/DDBJ databases">
        <title>De novo assembly and annotation of 12 fungi associated with fruit tree decline syndrome in Ontario, Canada.</title>
        <authorList>
            <person name="Sulman M."/>
            <person name="Ellouze W."/>
            <person name="Ilyukhin E."/>
        </authorList>
    </citation>
    <scope>NUCLEOTIDE SEQUENCE [LARGE SCALE GENOMIC DNA]</scope>
    <source>
        <strain evidence="9 10">M11/M66-122</strain>
    </source>
</reference>
<keyword evidence="2" id="KW-0645">Protease</keyword>
<evidence type="ECO:0008006" key="11">
    <source>
        <dbReference type="Google" id="ProtNLM"/>
    </source>
</evidence>
<sequence length="501" mass="54646">MCGRYALALRPGQVRQMLEQDNMPVYDAPPDPEDDDDDGGDGYGARGGGDNDVAPPPPRPRQSYNFAPGYHGIVYRADVPDWGAGPRRSRSHGQRQGTGAAASGEAEHASDGERDDGDADEGGGGGGGREKAEKSEEVRYKLQAMKWGLIPFWTKRNPDYGAMMKTINCRDDSLAAQSGGGSMWASMKARKRCVVVAQGFYEWLKKGSGKGGEKVPHFVRRRDGKLMCFAGLWDVVQYEKDEGHQRKNYTYTIITTDSNKQLSFLHDRMPVILENGSEALRTWLDPKRHEWSKELQSLLKPFEGELDVYPVSKEVGKVGNNSPSFVIPVDSKENKNNIANFFAKGAAATAKKSGGAGNEDGTLPSSRVKEELKEETMQKHQQPEVEVTKEEGFTTEDETKAEKVGGEEPSTVSQSMKAVSTRATGTGGVKREAEDNDDVAEEVPPTKKKKENTTATTSPAKSSSSRSSKPKISATSNGTKSPRKPKEPGTQKITNFFANSS</sequence>
<feature type="compositionally biased region" description="Polar residues" evidence="8">
    <location>
        <begin position="410"/>
        <end position="424"/>
    </location>
</feature>
<dbReference type="GO" id="GO:0106300">
    <property type="term" value="P:protein-DNA covalent cross-linking repair"/>
    <property type="evidence" value="ECO:0007669"/>
    <property type="project" value="InterPro"/>
</dbReference>
<keyword evidence="3" id="KW-0227">DNA damage</keyword>
<dbReference type="Gene3D" id="3.90.1680.10">
    <property type="entry name" value="SOS response associated peptidase-like"/>
    <property type="match status" value="1"/>
</dbReference>
<dbReference type="Proteomes" id="UP001320420">
    <property type="component" value="Unassembled WGS sequence"/>
</dbReference>
<comment type="caution">
    <text evidence="9">The sequence shown here is derived from an EMBL/GenBank/DDBJ whole genome shotgun (WGS) entry which is preliminary data.</text>
</comment>
<dbReference type="PANTHER" id="PTHR13604">
    <property type="entry name" value="DC12-RELATED"/>
    <property type="match status" value="1"/>
</dbReference>
<dbReference type="GO" id="GO:0008233">
    <property type="term" value="F:peptidase activity"/>
    <property type="evidence" value="ECO:0007669"/>
    <property type="project" value="UniProtKB-KW"/>
</dbReference>
<evidence type="ECO:0000256" key="7">
    <source>
        <dbReference type="ARBA" id="ARBA00023239"/>
    </source>
</evidence>
<evidence type="ECO:0000256" key="5">
    <source>
        <dbReference type="ARBA" id="ARBA00023124"/>
    </source>
</evidence>
<keyword evidence="5" id="KW-0190">Covalent protein-DNA linkage</keyword>
<feature type="compositionally biased region" description="Low complexity" evidence="8">
    <location>
        <begin position="453"/>
        <end position="476"/>
    </location>
</feature>
<dbReference type="GO" id="GO:0006508">
    <property type="term" value="P:proteolysis"/>
    <property type="evidence" value="ECO:0007669"/>
    <property type="project" value="UniProtKB-KW"/>
</dbReference>
<feature type="region of interest" description="Disordered" evidence="8">
    <location>
        <begin position="16"/>
        <end position="67"/>
    </location>
</feature>
<evidence type="ECO:0000256" key="2">
    <source>
        <dbReference type="ARBA" id="ARBA00022670"/>
    </source>
</evidence>
<protein>
    <recommendedName>
        <fullName evidence="11">Embryonic stem cell-specific 5-hydroxymethylcytosine-binding protein</fullName>
    </recommendedName>
</protein>
<dbReference type="GO" id="GO:0003697">
    <property type="term" value="F:single-stranded DNA binding"/>
    <property type="evidence" value="ECO:0007669"/>
    <property type="project" value="InterPro"/>
</dbReference>
<dbReference type="GO" id="GO:0016829">
    <property type="term" value="F:lyase activity"/>
    <property type="evidence" value="ECO:0007669"/>
    <property type="project" value="UniProtKB-KW"/>
</dbReference>
<evidence type="ECO:0000256" key="4">
    <source>
        <dbReference type="ARBA" id="ARBA00022801"/>
    </source>
</evidence>
<accession>A0AAN9YTG1</accession>
<name>A0AAN9YTG1_9PEZI</name>
<evidence type="ECO:0000313" key="10">
    <source>
        <dbReference type="Proteomes" id="UP001320420"/>
    </source>
</evidence>
<dbReference type="SUPFAM" id="SSF143081">
    <property type="entry name" value="BB1717-like"/>
    <property type="match status" value="1"/>
</dbReference>
<gene>
    <name evidence="9" type="ORF">SLS62_004045</name>
</gene>
<dbReference type="Pfam" id="PF02586">
    <property type="entry name" value="SRAP"/>
    <property type="match status" value="1"/>
</dbReference>
<evidence type="ECO:0000313" key="9">
    <source>
        <dbReference type="EMBL" id="KAK7753947.1"/>
    </source>
</evidence>
<evidence type="ECO:0000256" key="1">
    <source>
        <dbReference type="ARBA" id="ARBA00008136"/>
    </source>
</evidence>
<dbReference type="InterPro" id="IPR036590">
    <property type="entry name" value="SRAP-like"/>
</dbReference>
<keyword evidence="6" id="KW-0238">DNA-binding</keyword>
<comment type="similarity">
    <text evidence="1">Belongs to the SOS response-associated peptidase family.</text>
</comment>
<feature type="compositionally biased region" description="Basic and acidic residues" evidence="8">
    <location>
        <begin position="370"/>
        <end position="406"/>
    </location>
</feature>
<feature type="region of interest" description="Disordered" evidence="8">
    <location>
        <begin position="81"/>
        <end position="135"/>
    </location>
</feature>
<evidence type="ECO:0000256" key="8">
    <source>
        <dbReference type="SAM" id="MobiDB-lite"/>
    </source>
</evidence>
<dbReference type="EMBL" id="JAKJXP020000024">
    <property type="protein sequence ID" value="KAK7753947.1"/>
    <property type="molecule type" value="Genomic_DNA"/>
</dbReference>
<organism evidence="9 10">
    <name type="scientific">Diatrype stigma</name>
    <dbReference type="NCBI Taxonomy" id="117547"/>
    <lineage>
        <taxon>Eukaryota</taxon>
        <taxon>Fungi</taxon>
        <taxon>Dikarya</taxon>
        <taxon>Ascomycota</taxon>
        <taxon>Pezizomycotina</taxon>
        <taxon>Sordariomycetes</taxon>
        <taxon>Xylariomycetidae</taxon>
        <taxon>Xylariales</taxon>
        <taxon>Diatrypaceae</taxon>
        <taxon>Diatrype</taxon>
    </lineage>
</organism>
<feature type="region of interest" description="Disordered" evidence="8">
    <location>
        <begin position="370"/>
        <end position="501"/>
    </location>
</feature>
<evidence type="ECO:0000256" key="3">
    <source>
        <dbReference type="ARBA" id="ARBA00022763"/>
    </source>
</evidence>
<keyword evidence="4" id="KW-0378">Hydrolase</keyword>
<dbReference type="InterPro" id="IPR003738">
    <property type="entry name" value="SRAP"/>
</dbReference>
<keyword evidence="10" id="KW-1185">Reference proteome</keyword>
<dbReference type="AlphaFoldDB" id="A0AAN9YTG1"/>
<feature type="compositionally biased region" description="Gly residues" evidence="8">
    <location>
        <begin position="41"/>
        <end position="50"/>
    </location>
</feature>
<dbReference type="PANTHER" id="PTHR13604:SF0">
    <property type="entry name" value="ABASIC SITE PROCESSING PROTEIN HMCES"/>
    <property type="match status" value="1"/>
</dbReference>
<proteinExistence type="inferred from homology"/>
<feature type="compositionally biased region" description="Acidic residues" evidence="8">
    <location>
        <begin position="30"/>
        <end position="40"/>
    </location>
</feature>
<feature type="compositionally biased region" description="Polar residues" evidence="8">
    <location>
        <begin position="491"/>
        <end position="501"/>
    </location>
</feature>
<keyword evidence="7" id="KW-0456">Lyase</keyword>